<evidence type="ECO:0000313" key="5">
    <source>
        <dbReference type="Proteomes" id="UP000743370"/>
    </source>
</evidence>
<evidence type="ECO:0008006" key="6">
    <source>
        <dbReference type="Google" id="ProtNLM"/>
    </source>
</evidence>
<sequence>MGLMKYVLAVFLSLSLLSVSMVRSQRLRACPINIDEFSACTSLLNASVSAGLLPLCFPGCCFLLKDLKGFQDTDCLRTAINTGVIVPPTSLPRGRVDLVIDIIIDICRWTDTI</sequence>
<reference evidence="3" key="2">
    <citation type="submission" date="2015-02" db="EMBL/GenBank/DDBJ databases">
        <authorList>
            <person name="Chooi Y.-H."/>
        </authorList>
    </citation>
    <scope>NUCLEOTIDE SEQUENCE</scope>
    <source>
        <tissue evidence="3">Seedling</tissue>
    </source>
</reference>
<dbReference type="EMBL" id="JABFOF010000004">
    <property type="protein sequence ID" value="KAG2398761.1"/>
    <property type="molecule type" value="Genomic_DNA"/>
</dbReference>
<evidence type="ECO:0000256" key="1">
    <source>
        <dbReference type="SAM" id="SignalP"/>
    </source>
</evidence>
<dbReference type="EMBL" id="CM003374">
    <property type="protein sequence ID" value="KOM40006.1"/>
    <property type="molecule type" value="Genomic_DNA"/>
</dbReference>
<organism evidence="3 4">
    <name type="scientific">Phaseolus angularis</name>
    <name type="common">Azuki bean</name>
    <name type="synonym">Vigna angularis</name>
    <dbReference type="NCBI Taxonomy" id="3914"/>
    <lineage>
        <taxon>Eukaryota</taxon>
        <taxon>Viridiplantae</taxon>
        <taxon>Streptophyta</taxon>
        <taxon>Embryophyta</taxon>
        <taxon>Tracheophyta</taxon>
        <taxon>Spermatophyta</taxon>
        <taxon>Magnoliopsida</taxon>
        <taxon>eudicotyledons</taxon>
        <taxon>Gunneridae</taxon>
        <taxon>Pentapetalae</taxon>
        <taxon>rosids</taxon>
        <taxon>fabids</taxon>
        <taxon>Fabales</taxon>
        <taxon>Fabaceae</taxon>
        <taxon>Papilionoideae</taxon>
        <taxon>50 kb inversion clade</taxon>
        <taxon>NPAAA clade</taxon>
        <taxon>indigoferoid/millettioid clade</taxon>
        <taxon>Phaseoleae</taxon>
        <taxon>Vigna</taxon>
    </lineage>
</organism>
<keyword evidence="1" id="KW-0732">Signal</keyword>
<dbReference type="Gramene" id="KOM40006">
    <property type="protein sequence ID" value="KOM40006"/>
    <property type="gene ID" value="LR48_Vigan04g020400"/>
</dbReference>
<reference evidence="2 5" key="3">
    <citation type="submission" date="2020-05" db="EMBL/GenBank/DDBJ databases">
        <title>Vigna angularis (adzuki bean) Var. LongXiaoDou No. 4 denovo assembly.</title>
        <authorList>
            <person name="Xiang H."/>
        </authorList>
    </citation>
    <scope>NUCLEOTIDE SEQUENCE [LARGE SCALE GENOMIC DNA]</scope>
    <source>
        <tissue evidence="2">Leaf</tissue>
    </source>
</reference>
<dbReference type="Proteomes" id="UP000743370">
    <property type="component" value="Unassembled WGS sequence"/>
</dbReference>
<evidence type="ECO:0000313" key="2">
    <source>
        <dbReference type="EMBL" id="KAG2398761.1"/>
    </source>
</evidence>
<feature type="signal peptide" evidence="1">
    <location>
        <begin position="1"/>
        <end position="24"/>
    </location>
</feature>
<dbReference type="Proteomes" id="UP000053144">
    <property type="component" value="Chromosome 4"/>
</dbReference>
<proteinExistence type="predicted"/>
<gene>
    <name evidence="2" type="ORF">HKW66_Vig0087580</name>
    <name evidence="3" type="ORF">LR48_Vigan04g020400</name>
</gene>
<reference evidence="4" key="1">
    <citation type="journal article" date="2015" name="Proc. Natl. Acad. Sci. U.S.A.">
        <title>Genome sequencing of adzuki bean (Vigna angularis) provides insight into high starch and low fat accumulation and domestication.</title>
        <authorList>
            <person name="Yang K."/>
            <person name="Tian Z."/>
            <person name="Chen C."/>
            <person name="Luo L."/>
            <person name="Zhao B."/>
            <person name="Wang Z."/>
            <person name="Yu L."/>
            <person name="Li Y."/>
            <person name="Sun Y."/>
            <person name="Li W."/>
            <person name="Chen Y."/>
            <person name="Li Y."/>
            <person name="Zhang Y."/>
            <person name="Ai D."/>
            <person name="Zhao J."/>
            <person name="Shang C."/>
            <person name="Ma Y."/>
            <person name="Wu B."/>
            <person name="Wang M."/>
            <person name="Gao L."/>
            <person name="Sun D."/>
            <person name="Zhang P."/>
            <person name="Guo F."/>
            <person name="Wang W."/>
            <person name="Li Y."/>
            <person name="Wang J."/>
            <person name="Varshney R.K."/>
            <person name="Wang J."/>
            <person name="Ling H.Q."/>
            <person name="Wan P."/>
        </authorList>
    </citation>
    <scope>NUCLEOTIDE SEQUENCE</scope>
    <source>
        <strain evidence="4">cv. Jingnong 6</strain>
    </source>
</reference>
<name>A0A0L9UBF2_PHAAN</name>
<feature type="chain" id="PRO_5035993245" description="Hydrophobic seed protein domain-containing protein" evidence="1">
    <location>
        <begin position="25"/>
        <end position="113"/>
    </location>
</feature>
<dbReference type="AlphaFoldDB" id="A0A0L9UBF2"/>
<evidence type="ECO:0000313" key="4">
    <source>
        <dbReference type="Proteomes" id="UP000053144"/>
    </source>
</evidence>
<protein>
    <recommendedName>
        <fullName evidence="6">Hydrophobic seed protein domain-containing protein</fullName>
    </recommendedName>
</protein>
<evidence type="ECO:0000313" key="3">
    <source>
        <dbReference type="EMBL" id="KOM40006.1"/>
    </source>
</evidence>
<accession>A0A0L9UBF2</accession>